<keyword evidence="10 16" id="KW-0560">Oxidoreductase</keyword>
<evidence type="ECO:0000313" key="19">
    <source>
        <dbReference type="Proteomes" id="UP000009234"/>
    </source>
</evidence>
<keyword evidence="19" id="KW-1185">Reference proteome</keyword>
<keyword evidence="6" id="KW-0500">Molybdenum</keyword>
<dbReference type="GO" id="GO:0016612">
    <property type="term" value="C:molybdenum-iron nitrogenase complex"/>
    <property type="evidence" value="ECO:0007669"/>
    <property type="project" value="UniProtKB-UniRule"/>
</dbReference>
<keyword evidence="13 15" id="KW-0535">Nitrogen fixation</keyword>
<keyword evidence="11 16" id="KW-0408">Iron</keyword>
<dbReference type="KEGG" id="dru:Desru_3451"/>
<keyword evidence="9" id="KW-0067">ATP-binding</keyword>
<evidence type="ECO:0000256" key="10">
    <source>
        <dbReference type="ARBA" id="ARBA00023002"/>
    </source>
</evidence>
<evidence type="ECO:0000256" key="9">
    <source>
        <dbReference type="ARBA" id="ARBA00022840"/>
    </source>
</evidence>
<dbReference type="Gene3D" id="3.40.50.1980">
    <property type="entry name" value="Nitrogenase molybdenum iron protein domain"/>
    <property type="match status" value="3"/>
</dbReference>
<accession>F6DLL2</accession>
<dbReference type="InterPro" id="IPR010143">
    <property type="entry name" value="Nase_comp1_asu"/>
</dbReference>
<evidence type="ECO:0000256" key="6">
    <source>
        <dbReference type="ARBA" id="ARBA00022505"/>
    </source>
</evidence>
<dbReference type="GO" id="GO:0005524">
    <property type="term" value="F:ATP binding"/>
    <property type="evidence" value="ECO:0007669"/>
    <property type="project" value="UniProtKB-KW"/>
</dbReference>
<dbReference type="GO" id="GO:0051536">
    <property type="term" value="F:iron-sulfur cluster binding"/>
    <property type="evidence" value="ECO:0007669"/>
    <property type="project" value="UniProtKB-KW"/>
</dbReference>
<comment type="subunit">
    <text evidence="5">Tetramer of two alpha and two beta chains. Forms complex with the iron protein (nitrogenase component 2).</text>
</comment>
<protein>
    <recommendedName>
        <fullName evidence="16">Nitrogenase protein alpha chain</fullName>
        <ecNumber evidence="16">1.18.6.1</ecNumber>
    </recommendedName>
</protein>
<dbReference type="NCBIfam" id="TIGR01282">
    <property type="entry name" value="nifD"/>
    <property type="match status" value="1"/>
</dbReference>
<organism evidence="18 19">
    <name type="scientific">Desulforamulus ruminis (strain ATCC 23193 / DSM 2154 / NCIMB 8452 / DL)</name>
    <name type="common">Desulfotomaculum ruminis</name>
    <dbReference type="NCBI Taxonomy" id="696281"/>
    <lineage>
        <taxon>Bacteria</taxon>
        <taxon>Bacillati</taxon>
        <taxon>Bacillota</taxon>
        <taxon>Clostridia</taxon>
        <taxon>Eubacteriales</taxon>
        <taxon>Peptococcaceae</taxon>
        <taxon>Desulforamulus</taxon>
    </lineage>
</organism>
<evidence type="ECO:0000256" key="15">
    <source>
        <dbReference type="RuleBase" id="RU004021"/>
    </source>
</evidence>
<comment type="catalytic activity">
    <reaction evidence="14 16">
        <text>N2 + 8 reduced [2Fe-2S]-[ferredoxin] + 16 ATP + 16 H2O = H2 + 8 oxidized [2Fe-2S]-[ferredoxin] + 2 NH4(+) + 16 ADP + 16 phosphate + 6 H(+)</text>
        <dbReference type="Rhea" id="RHEA:21448"/>
        <dbReference type="Rhea" id="RHEA-COMP:10000"/>
        <dbReference type="Rhea" id="RHEA-COMP:10001"/>
        <dbReference type="ChEBI" id="CHEBI:15377"/>
        <dbReference type="ChEBI" id="CHEBI:15378"/>
        <dbReference type="ChEBI" id="CHEBI:17997"/>
        <dbReference type="ChEBI" id="CHEBI:18276"/>
        <dbReference type="ChEBI" id="CHEBI:28938"/>
        <dbReference type="ChEBI" id="CHEBI:30616"/>
        <dbReference type="ChEBI" id="CHEBI:33737"/>
        <dbReference type="ChEBI" id="CHEBI:33738"/>
        <dbReference type="ChEBI" id="CHEBI:43474"/>
        <dbReference type="ChEBI" id="CHEBI:456216"/>
        <dbReference type="EC" id="1.18.6.1"/>
    </reaction>
</comment>
<dbReference type="GO" id="GO:0046872">
    <property type="term" value="F:metal ion binding"/>
    <property type="evidence" value="ECO:0007669"/>
    <property type="project" value="UniProtKB-KW"/>
</dbReference>
<reference evidence="18 19" key="2">
    <citation type="journal article" date="2012" name="Stand. Genomic Sci.">
        <title>Complete genome sequence of the sulfate-reducing firmicute Desulfotomaculum ruminis type strain (DL(T)).</title>
        <authorList>
            <person name="Spring S."/>
            <person name="Visser M."/>
            <person name="Lu M."/>
            <person name="Copeland A."/>
            <person name="Lapidus A."/>
            <person name="Lucas S."/>
            <person name="Cheng J.F."/>
            <person name="Han C."/>
            <person name="Tapia R."/>
            <person name="Goodwin L.A."/>
            <person name="Pitluck S."/>
            <person name="Ivanova N."/>
            <person name="Land M."/>
            <person name="Hauser L."/>
            <person name="Larimer F."/>
            <person name="Rohde M."/>
            <person name="Goker M."/>
            <person name="Detter J.C."/>
            <person name="Kyrpides N.C."/>
            <person name="Woyke T."/>
            <person name="Schaap P.J."/>
            <person name="Plugge C.M."/>
            <person name="Muyzer G."/>
            <person name="Kuever J."/>
            <person name="Pereira I.A."/>
            <person name="Parshina S.N."/>
            <person name="Bernier-Latmani R."/>
            <person name="Stams A.J."/>
            <person name="Klenk H.P."/>
        </authorList>
    </citation>
    <scope>NUCLEOTIDE SEQUENCE [LARGE SCALE GENOMIC DNA]</scope>
    <source>
        <strain evidence="19">ATCC 23193 / DSM 2154 / NCIB 8452 / DL</strain>
    </source>
</reference>
<dbReference type="Proteomes" id="UP000009234">
    <property type="component" value="Chromosome"/>
</dbReference>
<sequence length="539" mass="60511">MAINEKMLEEILNQYPAKVKRNRKKHIIIRDPEQARQEIEANTRTIPGIITNRGCAYAGCKGVVLGPLKDMVHITHGPIGCGYYSWLTRRNKAKSEDPTNNFLSYCVSTDMQESDIVFGGEKKLAKAIDEVMEIFKPKAISVSATCPVGLIGDDLNAVVRAAQERHGIKIMAFNCEGYKGVSQSAGHHIANNILMEQVIGSGDLEEAPGKYPINILGEYNIGGDSWEVERILKDIGYTVLAVMTGDGSYEELKNAHVAELNLVQCHRSINYIAEMLEVKYGTPWLKVNFIGVQATIDSLRNMALYFGDAELISRTEEVIAREVARIEPIMEQYKRICQGKTAFCFVGGSRGHHYQGLFGELGIETVLAGYEFAHRDDYEGREVIPDIKLDADTKNIPELHVEPDERRFRLKVSPERMEELKKKIPLSYYKGMNVEMKEGHIIVDDLNHYETEEFIKILKPDIFASGIKDKYVVQKMGIPAKQIHSYDYSGPYAGFNGAIKFAEDVAMGFVSPTWNFITPPWKNKPILEGTVEEGECAKC</sequence>
<evidence type="ECO:0000256" key="4">
    <source>
        <dbReference type="ARBA" id="ARBA00011002"/>
    </source>
</evidence>
<evidence type="ECO:0000259" key="17">
    <source>
        <dbReference type="Pfam" id="PF00148"/>
    </source>
</evidence>
<keyword evidence="7 16" id="KW-0479">Metal-binding</keyword>
<dbReference type="InterPro" id="IPR000318">
    <property type="entry name" value="Nase_comp1_CS"/>
</dbReference>
<evidence type="ECO:0000256" key="5">
    <source>
        <dbReference type="ARBA" id="ARBA00011462"/>
    </source>
</evidence>
<dbReference type="EC" id="1.18.6.1" evidence="16"/>
<evidence type="ECO:0000256" key="2">
    <source>
        <dbReference type="ARBA" id="ARBA00001969"/>
    </source>
</evidence>
<evidence type="ECO:0000256" key="1">
    <source>
        <dbReference type="ARBA" id="ARBA00001919"/>
    </source>
</evidence>
<keyword evidence="12" id="KW-0411">Iron-sulfur</keyword>
<gene>
    <name evidence="18" type="ordered locus">Desru_3451</name>
</gene>
<dbReference type="Pfam" id="PF00148">
    <property type="entry name" value="Oxidored_nitro"/>
    <property type="match status" value="1"/>
</dbReference>
<evidence type="ECO:0000313" key="18">
    <source>
        <dbReference type="EMBL" id="AEG61654.1"/>
    </source>
</evidence>
<comment type="similarity">
    <text evidence="4 15">Belongs to the NifD/NifK/NifE/NifN family.</text>
</comment>
<comment type="function">
    <text evidence="3">This molybdenum-iron protein is part of the nitrogenase complex that catalyzes the key enzymatic reactions in nitrogen fixation.</text>
</comment>
<evidence type="ECO:0000256" key="3">
    <source>
        <dbReference type="ARBA" id="ARBA00002621"/>
    </source>
</evidence>
<evidence type="ECO:0000256" key="12">
    <source>
        <dbReference type="ARBA" id="ARBA00023014"/>
    </source>
</evidence>
<reference evidence="19" key="1">
    <citation type="submission" date="2011-05" db="EMBL/GenBank/DDBJ databases">
        <title>Complete sequence of Desulfotomaculum ruminis DSM 2154.</title>
        <authorList>
            <person name="Lucas S."/>
            <person name="Copeland A."/>
            <person name="Lapidus A."/>
            <person name="Cheng J.-F."/>
            <person name="Goodwin L."/>
            <person name="Pitluck S."/>
            <person name="Lu M."/>
            <person name="Detter J.C."/>
            <person name="Han C."/>
            <person name="Tapia R."/>
            <person name="Land M."/>
            <person name="Hauser L."/>
            <person name="Kyrpides N."/>
            <person name="Ivanova N."/>
            <person name="Mikhailova N."/>
            <person name="Pagani I."/>
            <person name="Stams A.J.M."/>
            <person name="Plugge C.M."/>
            <person name="Muyzer G."/>
            <person name="Kuever J."/>
            <person name="Parshina S.N."/>
            <person name="Ivanova A.E."/>
            <person name="Nazina T.N."/>
            <person name="Brambilla E."/>
            <person name="Spring S."/>
            <person name="Klenk H.-P."/>
            <person name="Woyke T."/>
        </authorList>
    </citation>
    <scope>NUCLEOTIDE SEQUENCE [LARGE SCALE GENOMIC DNA]</scope>
    <source>
        <strain evidence="19">ATCC 23193 / DSM 2154 / NCIB 8452 / DL</strain>
    </source>
</reference>
<feature type="domain" description="Nitrogenase/oxidoreductase component 1" evidence="17">
    <location>
        <begin position="55"/>
        <end position="507"/>
    </location>
</feature>
<dbReference type="STRING" id="696281.Desru_3451"/>
<dbReference type="PROSITE" id="PS00090">
    <property type="entry name" value="NITROGENASE_1_2"/>
    <property type="match status" value="1"/>
</dbReference>
<evidence type="ECO:0000256" key="8">
    <source>
        <dbReference type="ARBA" id="ARBA00022741"/>
    </source>
</evidence>
<dbReference type="PANTHER" id="PTHR43457:SF1">
    <property type="entry name" value="NITROGENASE MOLYBDENUM-IRON PROTEIN ALPHA CHAIN"/>
    <property type="match status" value="1"/>
</dbReference>
<proteinExistence type="inferred from homology"/>
<evidence type="ECO:0000256" key="13">
    <source>
        <dbReference type="ARBA" id="ARBA00023231"/>
    </source>
</evidence>
<dbReference type="NCBIfam" id="TIGR01862">
    <property type="entry name" value="N2-ase-Ialpha"/>
    <property type="match status" value="1"/>
</dbReference>
<dbReference type="PROSITE" id="PS00699">
    <property type="entry name" value="NITROGENASE_1_1"/>
    <property type="match status" value="1"/>
</dbReference>
<dbReference type="RefSeq" id="WP_013843400.1">
    <property type="nucleotide sequence ID" value="NC_015589.1"/>
</dbReference>
<dbReference type="HOGENOM" id="CLU_025876_1_1_9"/>
<name>F6DLL2_DESRL</name>
<dbReference type="OrthoDB" id="9767044at2"/>
<dbReference type="EMBL" id="CP002780">
    <property type="protein sequence ID" value="AEG61654.1"/>
    <property type="molecule type" value="Genomic_DNA"/>
</dbReference>
<keyword evidence="8" id="KW-0547">Nucleotide-binding</keyword>
<comment type="cofactor">
    <cofactor evidence="2">
        <name>[7Fe-Mo-9S-C-homocitryl] cluster</name>
        <dbReference type="ChEBI" id="CHEBI:30409"/>
    </cofactor>
</comment>
<dbReference type="SUPFAM" id="SSF53807">
    <property type="entry name" value="Helical backbone' metal receptor"/>
    <property type="match status" value="1"/>
</dbReference>
<dbReference type="InterPro" id="IPR000510">
    <property type="entry name" value="Nase/OxRdtase_comp1"/>
</dbReference>
<dbReference type="AlphaFoldDB" id="F6DLL2"/>
<dbReference type="GO" id="GO:0016163">
    <property type="term" value="F:nitrogenase activity"/>
    <property type="evidence" value="ECO:0007669"/>
    <property type="project" value="UniProtKB-UniRule"/>
</dbReference>
<evidence type="ECO:0000256" key="7">
    <source>
        <dbReference type="ARBA" id="ARBA00022723"/>
    </source>
</evidence>
<dbReference type="PANTHER" id="PTHR43457">
    <property type="entry name" value="NITROGENASE MOLYBDENUM-IRON PROTEIN ALPHA CHAIN"/>
    <property type="match status" value="1"/>
</dbReference>
<evidence type="ECO:0000256" key="14">
    <source>
        <dbReference type="ARBA" id="ARBA00047967"/>
    </source>
</evidence>
<dbReference type="InterPro" id="IPR005972">
    <property type="entry name" value="Nase_Mo-Fe_asu"/>
</dbReference>
<dbReference type="eggNOG" id="COG2710">
    <property type="taxonomic scope" value="Bacteria"/>
</dbReference>
<evidence type="ECO:0000256" key="11">
    <source>
        <dbReference type="ARBA" id="ARBA00023004"/>
    </source>
</evidence>
<evidence type="ECO:0000256" key="16">
    <source>
        <dbReference type="RuleBase" id="RU004022"/>
    </source>
</evidence>
<comment type="cofactor">
    <cofactor evidence="1">
        <name>[8Fe-7S] cluster</name>
        <dbReference type="ChEBI" id="CHEBI:21143"/>
    </cofactor>
</comment>